<dbReference type="EMBL" id="CH982790">
    <property type="protein sequence ID" value="EDX15772.1"/>
    <property type="molecule type" value="Genomic_DNA"/>
</dbReference>
<evidence type="ECO:0000313" key="2">
    <source>
        <dbReference type="Proteomes" id="UP000000304"/>
    </source>
</evidence>
<evidence type="ECO:0000313" key="1">
    <source>
        <dbReference type="EMBL" id="EDX15772.1"/>
    </source>
</evidence>
<dbReference type="PANTHER" id="PTHR47331">
    <property type="entry name" value="PHD-TYPE DOMAIN-CONTAINING PROTEIN"/>
    <property type="match status" value="1"/>
</dbReference>
<organism evidence="1 2">
    <name type="scientific">Drosophila simulans</name>
    <name type="common">Fruit fly</name>
    <dbReference type="NCBI Taxonomy" id="7240"/>
    <lineage>
        <taxon>Eukaryota</taxon>
        <taxon>Metazoa</taxon>
        <taxon>Ecdysozoa</taxon>
        <taxon>Arthropoda</taxon>
        <taxon>Hexapoda</taxon>
        <taxon>Insecta</taxon>
        <taxon>Pterygota</taxon>
        <taxon>Neoptera</taxon>
        <taxon>Endopterygota</taxon>
        <taxon>Diptera</taxon>
        <taxon>Brachycera</taxon>
        <taxon>Muscomorpha</taxon>
        <taxon>Ephydroidea</taxon>
        <taxon>Drosophilidae</taxon>
        <taxon>Drosophila</taxon>
        <taxon>Sophophora</taxon>
    </lineage>
</organism>
<dbReference type="AlphaFoldDB" id="B4NT82"/>
<reference evidence="1 2" key="1">
    <citation type="journal article" date="2007" name="Nature">
        <title>Evolution of genes and genomes on the Drosophila phylogeny.</title>
        <authorList>
            <consortium name="Drosophila 12 Genomes Consortium"/>
            <person name="Clark A.G."/>
            <person name="Eisen M.B."/>
            <person name="Smith D.R."/>
            <person name="Bergman C.M."/>
            <person name="Oliver B."/>
            <person name="Markow T.A."/>
            <person name="Kaufman T.C."/>
            <person name="Kellis M."/>
            <person name="Gelbart W."/>
            <person name="Iyer V.N."/>
            <person name="Pollard D.A."/>
            <person name="Sackton T.B."/>
            <person name="Larracuente A.M."/>
            <person name="Singh N.D."/>
            <person name="Abad J.P."/>
            <person name="Abt D.N."/>
            <person name="Adryan B."/>
            <person name="Aguade M."/>
            <person name="Akashi H."/>
            <person name="Anderson W.W."/>
            <person name="Aquadro C.F."/>
            <person name="Ardell D.H."/>
            <person name="Arguello R."/>
            <person name="Artieri C.G."/>
            <person name="Barbash D.A."/>
            <person name="Barker D."/>
            <person name="Barsanti P."/>
            <person name="Batterham P."/>
            <person name="Batzoglou S."/>
            <person name="Begun D."/>
            <person name="Bhutkar A."/>
            <person name="Blanco E."/>
            <person name="Bosak S.A."/>
            <person name="Bradley R.K."/>
            <person name="Brand A.D."/>
            <person name="Brent M.R."/>
            <person name="Brooks A.N."/>
            <person name="Brown R.H."/>
            <person name="Butlin R.K."/>
            <person name="Caggese C."/>
            <person name="Calvi B.R."/>
            <person name="Bernardo de Carvalho A."/>
            <person name="Caspi A."/>
            <person name="Castrezana S."/>
            <person name="Celniker S.E."/>
            <person name="Chang J.L."/>
            <person name="Chapple C."/>
            <person name="Chatterji S."/>
            <person name="Chinwalla A."/>
            <person name="Civetta A."/>
            <person name="Clifton S.W."/>
            <person name="Comeron J.M."/>
            <person name="Costello J.C."/>
            <person name="Coyne J.A."/>
            <person name="Daub J."/>
            <person name="David R.G."/>
            <person name="Delcher A.L."/>
            <person name="Delehaunty K."/>
            <person name="Do C.B."/>
            <person name="Ebling H."/>
            <person name="Edwards K."/>
            <person name="Eickbush T."/>
            <person name="Evans J.D."/>
            <person name="Filipski A."/>
            <person name="Findeiss S."/>
            <person name="Freyhult E."/>
            <person name="Fulton L."/>
            <person name="Fulton R."/>
            <person name="Garcia A.C."/>
            <person name="Gardiner A."/>
            <person name="Garfield D.A."/>
            <person name="Garvin B.E."/>
            <person name="Gibson G."/>
            <person name="Gilbert D."/>
            <person name="Gnerre S."/>
            <person name="Godfrey J."/>
            <person name="Good R."/>
            <person name="Gotea V."/>
            <person name="Gravely B."/>
            <person name="Greenberg A.J."/>
            <person name="Griffiths-Jones S."/>
            <person name="Gross S."/>
            <person name="Guigo R."/>
            <person name="Gustafson E.A."/>
            <person name="Haerty W."/>
            <person name="Hahn M.W."/>
            <person name="Halligan D.L."/>
            <person name="Halpern A.L."/>
            <person name="Halter G.M."/>
            <person name="Han M.V."/>
            <person name="Heger A."/>
            <person name="Hillier L."/>
            <person name="Hinrichs A.S."/>
            <person name="Holmes I."/>
            <person name="Hoskins R.A."/>
            <person name="Hubisz M.J."/>
            <person name="Hultmark D."/>
            <person name="Huntley M.A."/>
            <person name="Jaffe D.B."/>
            <person name="Jagadeeshan S."/>
            <person name="Jeck W.R."/>
            <person name="Johnson J."/>
            <person name="Jones C.D."/>
            <person name="Jordan W.C."/>
            <person name="Karpen G.H."/>
            <person name="Kataoka E."/>
            <person name="Keightley P.D."/>
            <person name="Kheradpour P."/>
            <person name="Kirkness E.F."/>
            <person name="Koerich L.B."/>
            <person name="Kristiansen K."/>
            <person name="Kudrna D."/>
            <person name="Kulathinal R.J."/>
            <person name="Kumar S."/>
            <person name="Kwok R."/>
            <person name="Lander E."/>
            <person name="Langley C.H."/>
            <person name="Lapoint R."/>
            <person name="Lazzaro B.P."/>
            <person name="Lee S.J."/>
            <person name="Levesque L."/>
            <person name="Li R."/>
            <person name="Lin C.F."/>
            <person name="Lin M.F."/>
            <person name="Lindblad-Toh K."/>
            <person name="Llopart A."/>
            <person name="Long M."/>
            <person name="Low L."/>
            <person name="Lozovsky E."/>
            <person name="Lu J."/>
            <person name="Luo M."/>
            <person name="Machado C.A."/>
            <person name="Makalowski W."/>
            <person name="Marzo M."/>
            <person name="Matsuda M."/>
            <person name="Matzkin L."/>
            <person name="McAllister B."/>
            <person name="McBride C.S."/>
            <person name="McKernan B."/>
            <person name="McKernan K."/>
            <person name="Mendez-Lago M."/>
            <person name="Minx P."/>
            <person name="Mollenhauer M.U."/>
            <person name="Montooth K."/>
            <person name="Mount S.M."/>
            <person name="Mu X."/>
            <person name="Myers E."/>
            <person name="Negre B."/>
            <person name="Newfeld S."/>
            <person name="Nielsen R."/>
            <person name="Noor M.A."/>
            <person name="O'Grady P."/>
            <person name="Pachter L."/>
            <person name="Papaceit M."/>
            <person name="Parisi M.J."/>
            <person name="Parisi M."/>
            <person name="Parts L."/>
            <person name="Pedersen J.S."/>
            <person name="Pesole G."/>
            <person name="Phillippy A.M."/>
            <person name="Ponting C.P."/>
            <person name="Pop M."/>
            <person name="Porcelli D."/>
            <person name="Powell J.R."/>
            <person name="Prohaska S."/>
            <person name="Pruitt K."/>
            <person name="Puig M."/>
            <person name="Quesneville H."/>
            <person name="Ram K.R."/>
            <person name="Rand D."/>
            <person name="Rasmussen M.D."/>
            <person name="Reed L.K."/>
            <person name="Reenan R."/>
            <person name="Reily A."/>
            <person name="Remington K.A."/>
            <person name="Rieger T.T."/>
            <person name="Ritchie M.G."/>
            <person name="Robin C."/>
            <person name="Rogers Y.H."/>
            <person name="Rohde C."/>
            <person name="Rozas J."/>
            <person name="Rubenfield M.J."/>
            <person name="Ruiz A."/>
            <person name="Russo S."/>
            <person name="Salzberg S.L."/>
            <person name="Sanchez-Gracia A."/>
            <person name="Saranga D.J."/>
            <person name="Sato H."/>
            <person name="Schaeffer S.W."/>
            <person name="Schatz M.C."/>
            <person name="Schlenke T."/>
            <person name="Schwartz R."/>
            <person name="Segarra C."/>
            <person name="Singh R.S."/>
            <person name="Sirot L."/>
            <person name="Sirota M."/>
            <person name="Sisneros N.B."/>
            <person name="Smith C.D."/>
            <person name="Smith T.F."/>
            <person name="Spieth J."/>
            <person name="Stage D.E."/>
            <person name="Stark A."/>
            <person name="Stephan W."/>
            <person name="Strausberg R.L."/>
            <person name="Strempel S."/>
            <person name="Sturgill D."/>
            <person name="Sutton G."/>
            <person name="Sutton G.G."/>
            <person name="Tao W."/>
            <person name="Teichmann S."/>
            <person name="Tobari Y.N."/>
            <person name="Tomimura Y."/>
            <person name="Tsolas J.M."/>
            <person name="Valente V.L."/>
            <person name="Venter E."/>
            <person name="Venter J.C."/>
            <person name="Vicario S."/>
            <person name="Vieira F.G."/>
            <person name="Vilella A.J."/>
            <person name="Villasante A."/>
            <person name="Walenz B."/>
            <person name="Wang J."/>
            <person name="Wasserman M."/>
            <person name="Watts T."/>
            <person name="Wilson D."/>
            <person name="Wilson R.K."/>
            <person name="Wing R.A."/>
            <person name="Wolfner M.F."/>
            <person name="Wong A."/>
            <person name="Wong G.K."/>
            <person name="Wu C.I."/>
            <person name="Wu G."/>
            <person name="Yamamoto D."/>
            <person name="Yang H.P."/>
            <person name="Yang S.P."/>
            <person name="Yorke J.A."/>
            <person name="Yoshida K."/>
            <person name="Zdobnov E."/>
            <person name="Zhang P."/>
            <person name="Zhang Y."/>
            <person name="Zimin A.V."/>
            <person name="Baldwin J."/>
            <person name="Abdouelleil A."/>
            <person name="Abdulkadir J."/>
            <person name="Abebe A."/>
            <person name="Abera B."/>
            <person name="Abreu J."/>
            <person name="Acer S.C."/>
            <person name="Aftuck L."/>
            <person name="Alexander A."/>
            <person name="An P."/>
            <person name="Anderson E."/>
            <person name="Anderson S."/>
            <person name="Arachi H."/>
            <person name="Azer M."/>
            <person name="Bachantsang P."/>
            <person name="Barry A."/>
            <person name="Bayul T."/>
            <person name="Berlin A."/>
            <person name="Bessette D."/>
            <person name="Bloom T."/>
            <person name="Blye J."/>
            <person name="Boguslavskiy L."/>
            <person name="Bonnet C."/>
            <person name="Boukhgalter B."/>
            <person name="Bourzgui I."/>
            <person name="Brown A."/>
            <person name="Cahill P."/>
            <person name="Channer S."/>
            <person name="Cheshatsang Y."/>
            <person name="Chuda L."/>
            <person name="Citroen M."/>
            <person name="Collymore A."/>
            <person name="Cooke P."/>
            <person name="Costello M."/>
            <person name="D'Aco K."/>
            <person name="Daza R."/>
            <person name="De Haan G."/>
            <person name="DeGray S."/>
            <person name="DeMaso C."/>
            <person name="Dhargay N."/>
            <person name="Dooley K."/>
            <person name="Dooley E."/>
            <person name="Doricent M."/>
            <person name="Dorje P."/>
            <person name="Dorjee K."/>
            <person name="Dupes A."/>
            <person name="Elong R."/>
            <person name="Falk J."/>
            <person name="Farina A."/>
            <person name="Faro S."/>
            <person name="Ferguson D."/>
            <person name="Fisher S."/>
            <person name="Foley C.D."/>
            <person name="Franke A."/>
            <person name="Friedrich D."/>
            <person name="Gadbois L."/>
            <person name="Gearin G."/>
            <person name="Gearin C.R."/>
            <person name="Giannoukos G."/>
            <person name="Goode T."/>
            <person name="Graham J."/>
            <person name="Grandbois E."/>
            <person name="Grewal S."/>
            <person name="Gyaltsen K."/>
            <person name="Hafez N."/>
            <person name="Hagos B."/>
            <person name="Hall J."/>
            <person name="Henson C."/>
            <person name="Hollinger A."/>
            <person name="Honan T."/>
            <person name="Huard M.D."/>
            <person name="Hughes L."/>
            <person name="Hurhula B."/>
            <person name="Husby M.E."/>
            <person name="Kamat A."/>
            <person name="Kanga B."/>
            <person name="Kashin S."/>
            <person name="Khazanovich D."/>
            <person name="Kisner P."/>
            <person name="Lance K."/>
            <person name="Lara M."/>
            <person name="Lee W."/>
            <person name="Lennon N."/>
            <person name="Letendre F."/>
            <person name="LeVine R."/>
            <person name="Lipovsky A."/>
            <person name="Liu X."/>
            <person name="Liu J."/>
            <person name="Liu S."/>
            <person name="Lokyitsang T."/>
            <person name="Lokyitsang Y."/>
            <person name="Lubonja R."/>
            <person name="Lui A."/>
            <person name="MacDonald P."/>
            <person name="Magnisalis V."/>
            <person name="Maru K."/>
            <person name="Matthews C."/>
            <person name="McCusker W."/>
            <person name="McDonough S."/>
            <person name="Mehta T."/>
            <person name="Meldrim J."/>
            <person name="Meneus L."/>
            <person name="Mihai O."/>
            <person name="Mihalev A."/>
            <person name="Mihova T."/>
            <person name="Mittelman R."/>
            <person name="Mlenga V."/>
            <person name="Montmayeur A."/>
            <person name="Mulrain L."/>
            <person name="Navidi A."/>
            <person name="Naylor J."/>
            <person name="Negash T."/>
            <person name="Nguyen T."/>
            <person name="Nguyen N."/>
            <person name="Nicol R."/>
            <person name="Norbu C."/>
            <person name="Norbu N."/>
            <person name="Novod N."/>
            <person name="O'Neill B."/>
            <person name="Osman S."/>
            <person name="Markiewicz E."/>
            <person name="Oyono O.L."/>
            <person name="Patti C."/>
            <person name="Phunkhang P."/>
            <person name="Pierre F."/>
            <person name="Priest M."/>
            <person name="Raghuraman S."/>
            <person name="Rege F."/>
            <person name="Reyes R."/>
            <person name="Rise C."/>
            <person name="Rogov P."/>
            <person name="Ross K."/>
            <person name="Ryan E."/>
            <person name="Settipalli S."/>
            <person name="Shea T."/>
            <person name="Sherpa N."/>
            <person name="Shi L."/>
            <person name="Shih D."/>
            <person name="Sparrow T."/>
            <person name="Spaulding J."/>
            <person name="Stalker J."/>
            <person name="Stange-Thomann N."/>
            <person name="Stavropoulos S."/>
            <person name="Stone C."/>
            <person name="Strader C."/>
            <person name="Tesfaye S."/>
            <person name="Thomson T."/>
            <person name="Thoulutsang Y."/>
            <person name="Thoulutsang D."/>
            <person name="Topham K."/>
            <person name="Topping I."/>
            <person name="Tsamla T."/>
            <person name="Vassiliev H."/>
            <person name="Vo A."/>
            <person name="Wangchuk T."/>
            <person name="Wangdi T."/>
            <person name="Weiand M."/>
            <person name="Wilkinson J."/>
            <person name="Wilson A."/>
            <person name="Yadav S."/>
            <person name="Young G."/>
            <person name="Yu Q."/>
            <person name="Zembek L."/>
            <person name="Zhong D."/>
            <person name="Zimmer A."/>
            <person name="Zwirko Z."/>
            <person name="Jaffe D.B."/>
            <person name="Alvarez P."/>
            <person name="Brockman W."/>
            <person name="Butler J."/>
            <person name="Chin C."/>
            <person name="Gnerre S."/>
            <person name="Grabherr M."/>
            <person name="Kleber M."/>
            <person name="Mauceli E."/>
            <person name="MacCallum I."/>
        </authorList>
    </citation>
    <scope>NUCLEOTIDE SEQUENCE [LARGE SCALE GENOMIC DNA]</scope>
    <source>
        <strain evidence="2">white501</strain>
    </source>
</reference>
<name>B4NT82_DROSI</name>
<dbReference type="HOGENOM" id="CLU_1290180_0_0_1"/>
<proteinExistence type="predicted"/>
<sequence>MEKFQHRKSCLSGPALDAVGALEVTDAHYPAAMELLDKRYYNKRLIFESHISAIMNIPKVECSSSVKLRELFKTPADIDIPTSCKLVNSWQKLKHVFGYIFKSRYRIKHPGLTVNHLAGGMKLIIRSMQMAHLTEDYNALLNSRQVKSSSPIASLAPIIDNSGLMRVGGRLKSRYRIKHPGLTVNHLAGGMKLIIRSMQMAHLTEDYNALLNSR</sequence>
<gene>
    <name evidence="1" type="primary">Dsim\GD15140</name>
    <name evidence="1" type="ORF">Dsim_GD15140</name>
</gene>
<dbReference type="Pfam" id="PF03564">
    <property type="entry name" value="DUF1759"/>
    <property type="match status" value="1"/>
</dbReference>
<dbReference type="InterPro" id="IPR005312">
    <property type="entry name" value="DUF1759"/>
</dbReference>
<dbReference type="Proteomes" id="UP000000304">
    <property type="component" value="Unassembled WGS sequence"/>
</dbReference>
<dbReference type="PANTHER" id="PTHR47331:SF2">
    <property type="match status" value="1"/>
</dbReference>
<accession>B4NT82</accession>
<keyword evidence="2" id="KW-1185">Reference proteome</keyword>
<protein>
    <submittedName>
        <fullName evidence="1">GD15140</fullName>
    </submittedName>
</protein>